<name>A0A9D3V9B9_9ROSI</name>
<dbReference type="PANTHER" id="PTHR31973">
    <property type="entry name" value="POLYPROTEIN, PUTATIVE-RELATED"/>
    <property type="match status" value="1"/>
</dbReference>
<evidence type="ECO:0000313" key="3">
    <source>
        <dbReference type="Proteomes" id="UP000828251"/>
    </source>
</evidence>
<dbReference type="EMBL" id="JAIQCV010000008">
    <property type="protein sequence ID" value="KAH1073866.1"/>
    <property type="molecule type" value="Genomic_DNA"/>
</dbReference>
<dbReference type="PANTHER" id="PTHR31973:SF195">
    <property type="entry name" value="MUDR FAMILY TRANSPOSASE"/>
    <property type="match status" value="1"/>
</dbReference>
<comment type="caution">
    <text evidence="2">The sequence shown here is derived from an EMBL/GenBank/DDBJ whole genome shotgun (WGS) entry which is preliminary data.</text>
</comment>
<dbReference type="AlphaFoldDB" id="A0A9D3V9B9"/>
<dbReference type="Pfam" id="PF10551">
    <property type="entry name" value="MULE"/>
    <property type="match status" value="1"/>
</dbReference>
<reference evidence="2 3" key="1">
    <citation type="journal article" date="2021" name="Plant Biotechnol. J.">
        <title>Multi-omics assisted identification of the key and species-specific regulatory components of drought-tolerant mechanisms in Gossypium stocksii.</title>
        <authorList>
            <person name="Yu D."/>
            <person name="Ke L."/>
            <person name="Zhang D."/>
            <person name="Wu Y."/>
            <person name="Sun Y."/>
            <person name="Mei J."/>
            <person name="Sun J."/>
            <person name="Sun Y."/>
        </authorList>
    </citation>
    <scope>NUCLEOTIDE SEQUENCE [LARGE SCALE GENOMIC DNA]</scope>
    <source>
        <strain evidence="3">cv. E1</strain>
        <tissue evidence="2">Leaf</tissue>
    </source>
</reference>
<feature type="domain" description="MULE transposase" evidence="1">
    <location>
        <begin position="224"/>
        <end position="314"/>
    </location>
</feature>
<evidence type="ECO:0000259" key="1">
    <source>
        <dbReference type="Pfam" id="PF10551"/>
    </source>
</evidence>
<organism evidence="2 3">
    <name type="scientific">Gossypium stocksii</name>
    <dbReference type="NCBI Taxonomy" id="47602"/>
    <lineage>
        <taxon>Eukaryota</taxon>
        <taxon>Viridiplantae</taxon>
        <taxon>Streptophyta</taxon>
        <taxon>Embryophyta</taxon>
        <taxon>Tracheophyta</taxon>
        <taxon>Spermatophyta</taxon>
        <taxon>Magnoliopsida</taxon>
        <taxon>eudicotyledons</taxon>
        <taxon>Gunneridae</taxon>
        <taxon>Pentapetalae</taxon>
        <taxon>rosids</taxon>
        <taxon>malvids</taxon>
        <taxon>Malvales</taxon>
        <taxon>Malvaceae</taxon>
        <taxon>Malvoideae</taxon>
        <taxon>Gossypium</taxon>
    </lineage>
</organism>
<accession>A0A9D3V9B9</accession>
<protein>
    <recommendedName>
        <fullName evidence="1">MULE transposase domain-containing protein</fullName>
    </recommendedName>
</protein>
<gene>
    <name evidence="2" type="ORF">J1N35_026194</name>
</gene>
<dbReference type="Proteomes" id="UP000828251">
    <property type="component" value="Unassembled WGS sequence"/>
</dbReference>
<keyword evidence="3" id="KW-1185">Reference proteome</keyword>
<dbReference type="InterPro" id="IPR018289">
    <property type="entry name" value="MULE_transposase_dom"/>
</dbReference>
<proteinExistence type="predicted"/>
<dbReference type="OrthoDB" id="1729528at2759"/>
<evidence type="ECO:0000313" key="2">
    <source>
        <dbReference type="EMBL" id="KAH1073866.1"/>
    </source>
</evidence>
<sequence>MKWKINAKTAIRCGRAMSKLFYKFPVSTDPLKFFELFAELADLKPIENVSPISQHREFDFDLIVGWIDQLECEGTSRIPQNPNYDVEDFSNPDVDEVPDDIDDEGLEEVEDVHDISFSNSSRGIILRNEPRGDMLNVDPNAAHASKFSEYTDIVPAHRLAVNSQFEELFIRQQFKNKADCVFAIKQYSIKLSIDYNVVKSTPTLYVGEFWRASDGAFPHCKPLVQVDGTWLYGKYTQILLIVVAQDGNGNVLPIAFAIMESENSESWESFIRNLRRHVVRQDNICIISDKSKGLVAAIRQSEVSWRSIYCICHIDVNFHNEYKNRDWRKPIVNMGKNIVFKFVFVIISSPIPNSDGNAFYRNTYIGYELEAHRFRHKLARLKTDMTGSNPSLRQWLSSIEPWQWAQCFDEGYQYGQMTTNLVKAIN</sequence>